<dbReference type="RefSeq" id="WP_117330643.1">
    <property type="nucleotide sequence ID" value="NZ_QUWK01000008.1"/>
</dbReference>
<organism evidence="5 6">
    <name type="scientific">Sphaerochaeta halotolerans</name>
    <dbReference type="NCBI Taxonomy" id="2293840"/>
    <lineage>
        <taxon>Bacteria</taxon>
        <taxon>Pseudomonadati</taxon>
        <taxon>Spirochaetota</taxon>
        <taxon>Spirochaetia</taxon>
        <taxon>Spirochaetales</taxon>
        <taxon>Sphaerochaetaceae</taxon>
        <taxon>Sphaerochaeta</taxon>
    </lineage>
</organism>
<dbReference type="GO" id="GO:0005829">
    <property type="term" value="C:cytosol"/>
    <property type="evidence" value="ECO:0007669"/>
    <property type="project" value="TreeGrafter"/>
</dbReference>
<evidence type="ECO:0000256" key="1">
    <source>
        <dbReference type="ARBA" id="ARBA00022490"/>
    </source>
</evidence>
<keyword evidence="1 3" id="KW-0963">Cytoplasm</keyword>
<comment type="similarity">
    <text evidence="3">Belongs to the RimP family.</text>
</comment>
<evidence type="ECO:0000313" key="6">
    <source>
        <dbReference type="Proteomes" id="UP000264002"/>
    </source>
</evidence>
<dbReference type="InterPro" id="IPR003728">
    <property type="entry name" value="Ribosome_maturation_RimP"/>
</dbReference>
<dbReference type="SUPFAM" id="SSF75420">
    <property type="entry name" value="YhbC-like, N-terminal domain"/>
    <property type="match status" value="1"/>
</dbReference>
<accession>A0A372MFP2</accession>
<dbReference type="OrthoDB" id="361904at2"/>
<keyword evidence="6" id="KW-1185">Reference proteome</keyword>
<comment type="function">
    <text evidence="3">Required for maturation of 30S ribosomal subunits.</text>
</comment>
<reference evidence="5 6" key="2">
    <citation type="submission" date="2018-09" db="EMBL/GenBank/DDBJ databases">
        <title>Genome of Sphaerochaeta halotolerans strain 4-11.</title>
        <authorList>
            <person name="Nazina T.N."/>
            <person name="Sokolova D.S."/>
        </authorList>
    </citation>
    <scope>NUCLEOTIDE SEQUENCE [LARGE SCALE GENOMIC DNA]</scope>
    <source>
        <strain evidence="5 6">4-11</strain>
    </source>
</reference>
<name>A0A372MFP2_9SPIR</name>
<gene>
    <name evidence="3" type="primary">rimP</name>
    <name evidence="5" type="ORF">DYP60_08835</name>
</gene>
<dbReference type="AlphaFoldDB" id="A0A372MFP2"/>
<reference evidence="6" key="1">
    <citation type="submission" date="2018-08" db="EMBL/GenBank/DDBJ databases">
        <authorList>
            <person name="Grouzdev D.S."/>
            <person name="Krutkina M.S."/>
        </authorList>
    </citation>
    <scope>NUCLEOTIDE SEQUENCE [LARGE SCALE GENOMIC DNA]</scope>
    <source>
        <strain evidence="6">4-11</strain>
    </source>
</reference>
<dbReference type="EMBL" id="QUWK01000008">
    <property type="protein sequence ID" value="RFU94609.1"/>
    <property type="molecule type" value="Genomic_DNA"/>
</dbReference>
<comment type="subcellular location">
    <subcellularLocation>
        <location evidence="3">Cytoplasm</location>
    </subcellularLocation>
</comment>
<sequence length="166" mass="19015">MIQKGIEETPLFREYEPLLSAMGITLVDIDELIRGNSVLVTIVIMAKEEEVNVDHCAKVYRLVYPRMELTLGDRDLQLEVTTPGLQRTIKDFYEFSLFTGRRVRVYDTSKPAWVSGIIKACDDHALTLDEVYIEDGKEMIATMVVELASIQKAKLDYRWEDNSHGN</sequence>
<comment type="caution">
    <text evidence="5">The sequence shown here is derived from an EMBL/GenBank/DDBJ whole genome shotgun (WGS) entry which is preliminary data.</text>
</comment>
<dbReference type="Pfam" id="PF02576">
    <property type="entry name" value="RimP_N"/>
    <property type="match status" value="1"/>
</dbReference>
<dbReference type="HAMAP" id="MF_01077">
    <property type="entry name" value="RimP"/>
    <property type="match status" value="1"/>
</dbReference>
<evidence type="ECO:0000256" key="3">
    <source>
        <dbReference type="HAMAP-Rule" id="MF_01077"/>
    </source>
</evidence>
<protein>
    <recommendedName>
        <fullName evidence="3">Ribosome maturation factor RimP</fullName>
    </recommendedName>
</protein>
<dbReference type="Gene3D" id="3.30.300.70">
    <property type="entry name" value="RimP-like superfamily, N-terminal"/>
    <property type="match status" value="1"/>
</dbReference>
<dbReference type="InterPro" id="IPR035956">
    <property type="entry name" value="RimP_N_sf"/>
</dbReference>
<evidence type="ECO:0000313" key="5">
    <source>
        <dbReference type="EMBL" id="RFU94609.1"/>
    </source>
</evidence>
<dbReference type="GO" id="GO:0000028">
    <property type="term" value="P:ribosomal small subunit assembly"/>
    <property type="evidence" value="ECO:0007669"/>
    <property type="project" value="TreeGrafter"/>
</dbReference>
<dbReference type="InterPro" id="IPR028989">
    <property type="entry name" value="RimP_N"/>
</dbReference>
<evidence type="ECO:0000256" key="2">
    <source>
        <dbReference type="ARBA" id="ARBA00022517"/>
    </source>
</evidence>
<dbReference type="Proteomes" id="UP000264002">
    <property type="component" value="Unassembled WGS sequence"/>
</dbReference>
<feature type="domain" description="Ribosome maturation factor RimP N-terminal" evidence="4">
    <location>
        <begin position="16"/>
        <end position="85"/>
    </location>
</feature>
<proteinExistence type="inferred from homology"/>
<dbReference type="GO" id="GO:0006412">
    <property type="term" value="P:translation"/>
    <property type="evidence" value="ECO:0007669"/>
    <property type="project" value="TreeGrafter"/>
</dbReference>
<dbReference type="PANTHER" id="PTHR33867">
    <property type="entry name" value="RIBOSOME MATURATION FACTOR RIMP"/>
    <property type="match status" value="1"/>
</dbReference>
<keyword evidence="2 3" id="KW-0690">Ribosome biogenesis</keyword>
<dbReference type="PANTHER" id="PTHR33867:SF1">
    <property type="entry name" value="RIBOSOME MATURATION FACTOR RIMP"/>
    <property type="match status" value="1"/>
</dbReference>
<evidence type="ECO:0000259" key="4">
    <source>
        <dbReference type="Pfam" id="PF02576"/>
    </source>
</evidence>